<proteinExistence type="predicted"/>
<keyword evidence="2" id="KW-1185">Reference proteome</keyword>
<protein>
    <submittedName>
        <fullName evidence="1">Epoxide hydrolase</fullName>
    </submittedName>
</protein>
<name>A0ABC9Z4T5_9NOCA</name>
<evidence type="ECO:0000313" key="2">
    <source>
        <dbReference type="Proteomes" id="UP000037179"/>
    </source>
</evidence>
<reference evidence="2" key="1">
    <citation type="submission" date="2015-07" db="EMBL/GenBank/DDBJ databases">
        <title>Nocardia seriolae U-1 whole genome shotgun sequence.</title>
        <authorList>
            <person name="Imajoh M."/>
            <person name="Fukumoto Y."/>
            <person name="Sukeda M."/>
            <person name="Yamane J."/>
            <person name="Yamasaki K."/>
            <person name="Shimizu M."/>
            <person name="Ohnishi K."/>
            <person name="Oshima S."/>
        </authorList>
    </citation>
    <scope>NUCLEOTIDE SEQUENCE [LARGE SCALE GENOMIC DNA]</scope>
    <source>
        <strain evidence="2">U-1</strain>
    </source>
</reference>
<dbReference type="AlphaFoldDB" id="A0ABC9Z4T5"/>
<dbReference type="Gene3D" id="3.40.50.1820">
    <property type="entry name" value="alpha/beta hydrolase"/>
    <property type="match status" value="1"/>
</dbReference>
<dbReference type="InterPro" id="IPR029058">
    <property type="entry name" value="AB_hydrolase_fold"/>
</dbReference>
<accession>A0ABC9Z4T5</accession>
<keyword evidence="1" id="KW-0378">Hydrolase</keyword>
<sequence>MYNGLGDDGFAWPRGQQLVPLGVYAGGSALMRRLADRDNTIAHWPEGNTGNHFLAMDVPRAHAADIQEFFTKVA</sequence>
<organism evidence="1 2">
    <name type="scientific">Nocardia seriolae</name>
    <dbReference type="NCBI Taxonomy" id="37332"/>
    <lineage>
        <taxon>Bacteria</taxon>
        <taxon>Bacillati</taxon>
        <taxon>Actinomycetota</taxon>
        <taxon>Actinomycetes</taxon>
        <taxon>Mycobacteriales</taxon>
        <taxon>Nocardiaceae</taxon>
        <taxon>Nocardia</taxon>
    </lineage>
</organism>
<dbReference type="EMBL" id="BBYQ01000183">
    <property type="protein sequence ID" value="GAP32819.1"/>
    <property type="molecule type" value="Genomic_DNA"/>
</dbReference>
<dbReference type="Proteomes" id="UP000037179">
    <property type="component" value="Unassembled WGS sequence"/>
</dbReference>
<reference evidence="1 2" key="2">
    <citation type="journal article" date="2016" name="Genome Announc.">
        <title>Draft Genome Sequence of Erythromycin- and Oxytetracycline-Sensitive Nocardia seriolae Strain U-1 (NBRC 110359).</title>
        <authorList>
            <person name="Imajoh M."/>
            <person name="Sukeda M."/>
            <person name="Shimizu M."/>
            <person name="Yamane J."/>
            <person name="Ohnishi K."/>
            <person name="Oshima S."/>
        </authorList>
    </citation>
    <scope>NUCLEOTIDE SEQUENCE [LARGE SCALE GENOMIC DNA]</scope>
    <source>
        <strain evidence="1 2">U-1</strain>
    </source>
</reference>
<dbReference type="GO" id="GO:0016787">
    <property type="term" value="F:hydrolase activity"/>
    <property type="evidence" value="ECO:0007669"/>
    <property type="project" value="UniProtKB-KW"/>
</dbReference>
<evidence type="ECO:0000313" key="1">
    <source>
        <dbReference type="EMBL" id="GAP32819.1"/>
    </source>
</evidence>
<gene>
    <name evidence="1" type="ORF">NSK11_contig00183-0003</name>
</gene>
<comment type="caution">
    <text evidence="1">The sequence shown here is derived from an EMBL/GenBank/DDBJ whole genome shotgun (WGS) entry which is preliminary data.</text>
</comment>